<protein>
    <submittedName>
        <fullName evidence="2">Uncharacterized protein</fullName>
    </submittedName>
</protein>
<evidence type="ECO:0000256" key="1">
    <source>
        <dbReference type="SAM" id="SignalP"/>
    </source>
</evidence>
<dbReference type="Proteomes" id="UP000027222">
    <property type="component" value="Unassembled WGS sequence"/>
</dbReference>
<feature type="chain" id="PRO_5001648439" evidence="1">
    <location>
        <begin position="22"/>
        <end position="257"/>
    </location>
</feature>
<evidence type="ECO:0000313" key="2">
    <source>
        <dbReference type="EMBL" id="KDR66923.1"/>
    </source>
</evidence>
<feature type="signal peptide" evidence="1">
    <location>
        <begin position="1"/>
        <end position="21"/>
    </location>
</feature>
<accession>A0A067SJK0</accession>
<organism evidence="2 3">
    <name type="scientific">Galerina marginata (strain CBS 339.88)</name>
    <dbReference type="NCBI Taxonomy" id="685588"/>
    <lineage>
        <taxon>Eukaryota</taxon>
        <taxon>Fungi</taxon>
        <taxon>Dikarya</taxon>
        <taxon>Basidiomycota</taxon>
        <taxon>Agaricomycotina</taxon>
        <taxon>Agaricomycetes</taxon>
        <taxon>Agaricomycetidae</taxon>
        <taxon>Agaricales</taxon>
        <taxon>Agaricineae</taxon>
        <taxon>Strophariaceae</taxon>
        <taxon>Galerina</taxon>
    </lineage>
</organism>
<name>A0A067SJK0_GALM3</name>
<reference evidence="3" key="1">
    <citation type="journal article" date="2014" name="Proc. Natl. Acad. Sci. U.S.A.">
        <title>Extensive sampling of basidiomycete genomes demonstrates inadequacy of the white-rot/brown-rot paradigm for wood decay fungi.</title>
        <authorList>
            <person name="Riley R."/>
            <person name="Salamov A.A."/>
            <person name="Brown D.W."/>
            <person name="Nagy L.G."/>
            <person name="Floudas D."/>
            <person name="Held B.W."/>
            <person name="Levasseur A."/>
            <person name="Lombard V."/>
            <person name="Morin E."/>
            <person name="Otillar R."/>
            <person name="Lindquist E.A."/>
            <person name="Sun H."/>
            <person name="LaButti K.M."/>
            <person name="Schmutz J."/>
            <person name="Jabbour D."/>
            <person name="Luo H."/>
            <person name="Baker S.E."/>
            <person name="Pisabarro A.G."/>
            <person name="Walton J.D."/>
            <person name="Blanchette R.A."/>
            <person name="Henrissat B."/>
            <person name="Martin F."/>
            <person name="Cullen D."/>
            <person name="Hibbett D.S."/>
            <person name="Grigoriev I.V."/>
        </authorList>
    </citation>
    <scope>NUCLEOTIDE SEQUENCE [LARGE SCALE GENOMIC DNA]</scope>
    <source>
        <strain evidence="3">CBS 339.88</strain>
    </source>
</reference>
<keyword evidence="3" id="KW-1185">Reference proteome</keyword>
<dbReference type="EMBL" id="KL142419">
    <property type="protein sequence ID" value="KDR66923.1"/>
    <property type="molecule type" value="Genomic_DNA"/>
</dbReference>
<dbReference type="STRING" id="685588.A0A067SJK0"/>
<keyword evidence="1" id="KW-0732">Signal</keyword>
<dbReference type="AlphaFoldDB" id="A0A067SJK0"/>
<proteinExistence type="predicted"/>
<dbReference type="OrthoDB" id="3058140at2759"/>
<gene>
    <name evidence="2" type="ORF">GALMADRAFT_232317</name>
</gene>
<dbReference type="HOGENOM" id="CLU_071335_0_0_1"/>
<sequence length="257" mass="28137">MSRAGLVSLMLFFLSVSLVVSAPVPERVLSLAERFDDLNYDNDFVARSLDVLVDRELDIAGADFETREYLDMFDREFPMDDEEYILKRELSTLDAREFDDLEEEYTKRDDSDVHVLYRRKSIFTKIKNAFKKVGSGIKKGFQKVGSGLKTGFKKVGGFIKKTVAKVAKVYLKVAAAVATVAAKVVKFIPGVGNGISLALKGYAYGANKASDKIHANIGKLSKFTNGLNYVINPMGSVGKAAGKHGGKAGKIASSLLF</sequence>
<evidence type="ECO:0000313" key="3">
    <source>
        <dbReference type="Proteomes" id="UP000027222"/>
    </source>
</evidence>